<keyword evidence="3" id="KW-1185">Reference proteome</keyword>
<name>A0A4Y2G7L6_ARAVE</name>
<dbReference type="EMBL" id="BGPR01098101">
    <property type="protein sequence ID" value="GBM47904.1"/>
    <property type="molecule type" value="Genomic_DNA"/>
</dbReference>
<gene>
    <name evidence="2" type="ORF">AVEN_20054_1</name>
</gene>
<comment type="caution">
    <text evidence="2">The sequence shown here is derived from an EMBL/GenBank/DDBJ whole genome shotgun (WGS) entry which is preliminary data.</text>
</comment>
<accession>A0A4Y2G7L6</accession>
<proteinExistence type="predicted"/>
<feature type="region of interest" description="Disordered" evidence="1">
    <location>
        <begin position="80"/>
        <end position="99"/>
    </location>
</feature>
<organism evidence="2 3">
    <name type="scientific">Araneus ventricosus</name>
    <name type="common">Orbweaver spider</name>
    <name type="synonym">Epeira ventricosa</name>
    <dbReference type="NCBI Taxonomy" id="182803"/>
    <lineage>
        <taxon>Eukaryota</taxon>
        <taxon>Metazoa</taxon>
        <taxon>Ecdysozoa</taxon>
        <taxon>Arthropoda</taxon>
        <taxon>Chelicerata</taxon>
        <taxon>Arachnida</taxon>
        <taxon>Araneae</taxon>
        <taxon>Araneomorphae</taxon>
        <taxon>Entelegynae</taxon>
        <taxon>Araneoidea</taxon>
        <taxon>Araneidae</taxon>
        <taxon>Araneus</taxon>
    </lineage>
</organism>
<dbReference type="Proteomes" id="UP000499080">
    <property type="component" value="Unassembled WGS sequence"/>
</dbReference>
<evidence type="ECO:0000256" key="1">
    <source>
        <dbReference type="SAM" id="MobiDB-lite"/>
    </source>
</evidence>
<sequence length="99" mass="11420">MRIPTFPDLLLSERVPHFAHLSTPVALAVHMKRLDFKTSRMFKPSMAPCQSSSKFLTENRFWRGPLELPWRGALANMQPQISSSRPTETYKFNTDLQLS</sequence>
<dbReference type="AlphaFoldDB" id="A0A4Y2G7L6"/>
<evidence type="ECO:0000313" key="2">
    <source>
        <dbReference type="EMBL" id="GBM47904.1"/>
    </source>
</evidence>
<protein>
    <submittedName>
        <fullName evidence="2">Uncharacterized protein</fullName>
    </submittedName>
</protein>
<evidence type="ECO:0000313" key="3">
    <source>
        <dbReference type="Proteomes" id="UP000499080"/>
    </source>
</evidence>
<reference evidence="2 3" key="1">
    <citation type="journal article" date="2019" name="Sci. Rep.">
        <title>Orb-weaving spider Araneus ventricosus genome elucidates the spidroin gene catalogue.</title>
        <authorList>
            <person name="Kono N."/>
            <person name="Nakamura H."/>
            <person name="Ohtoshi R."/>
            <person name="Moran D.A.P."/>
            <person name="Shinohara A."/>
            <person name="Yoshida Y."/>
            <person name="Fujiwara M."/>
            <person name="Mori M."/>
            <person name="Tomita M."/>
            <person name="Arakawa K."/>
        </authorList>
    </citation>
    <scope>NUCLEOTIDE SEQUENCE [LARGE SCALE GENOMIC DNA]</scope>
</reference>